<dbReference type="PANTHER" id="PTHR13847:SF289">
    <property type="entry name" value="GLYCINE OXIDASE"/>
    <property type="match status" value="1"/>
</dbReference>
<dbReference type="SUPFAM" id="SSF54373">
    <property type="entry name" value="FAD-linked reductases, C-terminal domain"/>
    <property type="match status" value="1"/>
</dbReference>
<dbReference type="Gene3D" id="3.50.50.60">
    <property type="entry name" value="FAD/NAD(P)-binding domain"/>
    <property type="match status" value="1"/>
</dbReference>
<dbReference type="PANTHER" id="PTHR13847">
    <property type="entry name" value="SARCOSINE DEHYDROGENASE-RELATED"/>
    <property type="match status" value="1"/>
</dbReference>
<dbReference type="RefSeq" id="WP_119539112.1">
    <property type="nucleotide sequence ID" value="NZ_QYRN01000003.1"/>
</dbReference>
<dbReference type="Gene3D" id="3.30.9.10">
    <property type="entry name" value="D-Amino Acid Oxidase, subunit A, domain 2"/>
    <property type="match status" value="1"/>
</dbReference>
<protein>
    <submittedName>
        <fullName evidence="3">D-amino acid dehydrogenase</fullName>
    </submittedName>
</protein>
<dbReference type="OrthoDB" id="9805337at2"/>
<keyword evidence="1" id="KW-0560">Oxidoreductase</keyword>
<sequence length="437" mass="47408">MTSVAVIGAGITGITTAYKLLSQGLDVTVFDRNAYSAMETSFANGGQLSASNAEVWNSPSTFIKGVKWMLRKDAPLLVHPAPTWHKLSWMAEFVLAARSYEENTVATVKLAIAARRHLVEMAEREGFEFDLVKRGILHVYESKAEYEHAARVSALYAKGGLERRSVTDDEIHAIEPALAGTFHGGFFTESDFTGDIHKYTRGLAEAVVRRGGRIRYEADVTRLSTRAEGGAAVFSRPVGSEAEEAREDFDAVVVCAGVASRRFAAQLGDRVNVYPVKGYSITVNLADEASREGAPYVSLLDDKAKIVTSRLGADRLRIAGTAEFAGENRDIRMDRIKPLVDWCRHRFPGVSTASVVPWAGLRPMMPDMMPRVGRGSAKGVYYNTGHGHLGWTLSAITADTIAAEVAGDHAAPGTVVRSELKPVPAVRAQAERLTEAA</sequence>
<name>A0A3A1WN80_9HYPH</name>
<organism evidence="3 4">
    <name type="scientific">Aureimonas flava</name>
    <dbReference type="NCBI Taxonomy" id="2320271"/>
    <lineage>
        <taxon>Bacteria</taxon>
        <taxon>Pseudomonadati</taxon>
        <taxon>Pseudomonadota</taxon>
        <taxon>Alphaproteobacteria</taxon>
        <taxon>Hyphomicrobiales</taxon>
        <taxon>Aurantimonadaceae</taxon>
        <taxon>Aureimonas</taxon>
    </lineage>
</organism>
<evidence type="ECO:0000259" key="2">
    <source>
        <dbReference type="Pfam" id="PF01266"/>
    </source>
</evidence>
<dbReference type="AlphaFoldDB" id="A0A3A1WN80"/>
<dbReference type="Pfam" id="PF01266">
    <property type="entry name" value="DAO"/>
    <property type="match status" value="1"/>
</dbReference>
<evidence type="ECO:0000256" key="1">
    <source>
        <dbReference type="ARBA" id="ARBA00023002"/>
    </source>
</evidence>
<accession>A0A3A1WN80</accession>
<comment type="caution">
    <text evidence="3">The sequence shown here is derived from an EMBL/GenBank/DDBJ whole genome shotgun (WGS) entry which is preliminary data.</text>
</comment>
<dbReference type="SUPFAM" id="SSF51905">
    <property type="entry name" value="FAD/NAD(P)-binding domain"/>
    <property type="match status" value="1"/>
</dbReference>
<keyword evidence="4" id="KW-1185">Reference proteome</keyword>
<dbReference type="Proteomes" id="UP000265750">
    <property type="component" value="Unassembled WGS sequence"/>
</dbReference>
<dbReference type="InterPro" id="IPR036188">
    <property type="entry name" value="FAD/NAD-bd_sf"/>
</dbReference>
<evidence type="ECO:0000313" key="3">
    <source>
        <dbReference type="EMBL" id="RIY01975.1"/>
    </source>
</evidence>
<proteinExistence type="predicted"/>
<dbReference type="EMBL" id="QYRN01000003">
    <property type="protein sequence ID" value="RIY01975.1"/>
    <property type="molecule type" value="Genomic_DNA"/>
</dbReference>
<evidence type="ECO:0000313" key="4">
    <source>
        <dbReference type="Proteomes" id="UP000265750"/>
    </source>
</evidence>
<reference evidence="4" key="1">
    <citation type="submission" date="2018-09" db="EMBL/GenBank/DDBJ databases">
        <authorList>
            <person name="Tuo L."/>
        </authorList>
    </citation>
    <scope>NUCLEOTIDE SEQUENCE [LARGE SCALE GENOMIC DNA]</scope>
    <source>
        <strain evidence="4">M2BS4Y-1</strain>
    </source>
</reference>
<dbReference type="GO" id="GO:0005737">
    <property type="term" value="C:cytoplasm"/>
    <property type="evidence" value="ECO:0007669"/>
    <property type="project" value="TreeGrafter"/>
</dbReference>
<gene>
    <name evidence="3" type="ORF">D3218_06560</name>
</gene>
<dbReference type="InterPro" id="IPR006076">
    <property type="entry name" value="FAD-dep_OxRdtase"/>
</dbReference>
<dbReference type="GO" id="GO:0016491">
    <property type="term" value="F:oxidoreductase activity"/>
    <property type="evidence" value="ECO:0007669"/>
    <property type="project" value="UniProtKB-KW"/>
</dbReference>
<dbReference type="NCBIfam" id="NF009074">
    <property type="entry name" value="PRK12409.1"/>
    <property type="match status" value="1"/>
</dbReference>
<feature type="domain" description="FAD dependent oxidoreductase" evidence="2">
    <location>
        <begin position="4"/>
        <end position="403"/>
    </location>
</feature>